<dbReference type="Gene3D" id="1.25.40.20">
    <property type="entry name" value="Ankyrin repeat-containing domain"/>
    <property type="match status" value="2"/>
</dbReference>
<feature type="compositionally biased region" description="Basic and acidic residues" evidence="6">
    <location>
        <begin position="17"/>
        <end position="32"/>
    </location>
</feature>
<feature type="compositionally biased region" description="Basic residues" evidence="6">
    <location>
        <begin position="2261"/>
        <end position="2274"/>
    </location>
</feature>
<dbReference type="GO" id="GO:0000987">
    <property type="term" value="F:cis-regulatory region sequence-specific DNA binding"/>
    <property type="evidence" value="ECO:0007669"/>
    <property type="project" value="TreeGrafter"/>
</dbReference>
<dbReference type="InterPro" id="IPR050910">
    <property type="entry name" value="JMJD6_ArgDemeth/LysHydrox"/>
</dbReference>
<feature type="region of interest" description="Disordered" evidence="6">
    <location>
        <begin position="2836"/>
        <end position="2856"/>
    </location>
</feature>
<dbReference type="InterPro" id="IPR036770">
    <property type="entry name" value="Ankyrin_rpt-contain_sf"/>
</dbReference>
<dbReference type="SUPFAM" id="SSF51197">
    <property type="entry name" value="Clavaminate synthase-like"/>
    <property type="match status" value="1"/>
</dbReference>
<dbReference type="InterPro" id="IPR002110">
    <property type="entry name" value="Ankyrin_rpt"/>
</dbReference>
<dbReference type="SMART" id="SM00248">
    <property type="entry name" value="ANK"/>
    <property type="match status" value="4"/>
</dbReference>
<keyword evidence="3 5" id="KW-0347">Helicase</keyword>
<dbReference type="InterPro" id="IPR027417">
    <property type="entry name" value="P-loop_NTPase"/>
</dbReference>
<dbReference type="SUPFAM" id="SSF52540">
    <property type="entry name" value="P-loop containing nucleoside triphosphate hydrolases"/>
    <property type="match status" value="1"/>
</dbReference>
<dbReference type="Gene3D" id="2.60.120.650">
    <property type="entry name" value="Cupin"/>
    <property type="match status" value="1"/>
</dbReference>
<dbReference type="Proteomes" id="UP001224775">
    <property type="component" value="Unassembled WGS sequence"/>
</dbReference>
<proteinExistence type="predicted"/>
<dbReference type="PANTHER" id="PTHR12480:SF21">
    <property type="entry name" value="JMJC DOMAIN-CONTAINING PROTEIN 8"/>
    <property type="match status" value="1"/>
</dbReference>
<gene>
    <name evidence="9" type="ORF">QTG54_007995</name>
</gene>
<dbReference type="InterPro" id="IPR041667">
    <property type="entry name" value="Cupin_8"/>
</dbReference>
<evidence type="ECO:0000256" key="2">
    <source>
        <dbReference type="ARBA" id="ARBA00022801"/>
    </source>
</evidence>
<dbReference type="Gene3D" id="3.40.50.300">
    <property type="entry name" value="P-loop containing nucleotide triphosphate hydrolases"/>
    <property type="match status" value="1"/>
</dbReference>
<evidence type="ECO:0000256" key="6">
    <source>
        <dbReference type="SAM" id="MobiDB-lite"/>
    </source>
</evidence>
<feature type="region of interest" description="Disordered" evidence="6">
    <location>
        <begin position="2247"/>
        <end position="2317"/>
    </location>
</feature>
<dbReference type="InterPro" id="IPR014016">
    <property type="entry name" value="UvrD-like_ATP-bd"/>
</dbReference>
<dbReference type="GO" id="GO:0004386">
    <property type="term" value="F:helicase activity"/>
    <property type="evidence" value="ECO:0007669"/>
    <property type="project" value="UniProtKB-UniRule"/>
</dbReference>
<dbReference type="PROSITE" id="PS51184">
    <property type="entry name" value="JMJC"/>
    <property type="match status" value="1"/>
</dbReference>
<evidence type="ECO:0000256" key="5">
    <source>
        <dbReference type="PROSITE-ProRule" id="PRU00560"/>
    </source>
</evidence>
<feature type="region of interest" description="Disordered" evidence="6">
    <location>
        <begin position="2884"/>
        <end position="2943"/>
    </location>
</feature>
<feature type="region of interest" description="Disordered" evidence="6">
    <location>
        <begin position="1"/>
        <end position="32"/>
    </location>
</feature>
<dbReference type="GO" id="GO:0005634">
    <property type="term" value="C:nucleus"/>
    <property type="evidence" value="ECO:0007669"/>
    <property type="project" value="TreeGrafter"/>
</dbReference>
<feature type="domain" description="JmjC" evidence="7">
    <location>
        <begin position="2614"/>
        <end position="2803"/>
    </location>
</feature>
<evidence type="ECO:0000313" key="10">
    <source>
        <dbReference type="Proteomes" id="UP001224775"/>
    </source>
</evidence>
<dbReference type="EMBL" id="JATAAI010000013">
    <property type="protein sequence ID" value="KAK1741517.1"/>
    <property type="molecule type" value="Genomic_DNA"/>
</dbReference>
<dbReference type="SUPFAM" id="SSF48403">
    <property type="entry name" value="Ankyrin repeat"/>
    <property type="match status" value="1"/>
</dbReference>
<feature type="domain" description="UvrD-like helicase ATP-binding" evidence="8">
    <location>
        <begin position="1624"/>
        <end position="1918"/>
    </location>
</feature>
<organism evidence="9 10">
    <name type="scientific">Skeletonema marinoi</name>
    <dbReference type="NCBI Taxonomy" id="267567"/>
    <lineage>
        <taxon>Eukaryota</taxon>
        <taxon>Sar</taxon>
        <taxon>Stramenopiles</taxon>
        <taxon>Ochrophyta</taxon>
        <taxon>Bacillariophyta</taxon>
        <taxon>Coscinodiscophyceae</taxon>
        <taxon>Thalassiosirophycidae</taxon>
        <taxon>Thalassiosirales</taxon>
        <taxon>Skeletonemataceae</taxon>
        <taxon>Skeletonema</taxon>
        <taxon>Skeletonema marinoi-dohrnii complex</taxon>
    </lineage>
</organism>
<evidence type="ECO:0000259" key="7">
    <source>
        <dbReference type="PROSITE" id="PS51184"/>
    </source>
</evidence>
<dbReference type="Pfam" id="PF13621">
    <property type="entry name" value="Cupin_8"/>
    <property type="match status" value="1"/>
</dbReference>
<evidence type="ECO:0000256" key="1">
    <source>
        <dbReference type="ARBA" id="ARBA00022741"/>
    </source>
</evidence>
<dbReference type="InterPro" id="IPR003347">
    <property type="entry name" value="JmjC_dom"/>
</dbReference>
<comment type="caution">
    <text evidence="9">The sequence shown here is derived from an EMBL/GenBank/DDBJ whole genome shotgun (WGS) entry which is preliminary data.</text>
</comment>
<dbReference type="PROSITE" id="PS51198">
    <property type="entry name" value="UVRD_HELICASE_ATP_BIND"/>
    <property type="match status" value="1"/>
</dbReference>
<name>A0AAD8Y9M9_9STRA</name>
<dbReference type="PANTHER" id="PTHR12480">
    <property type="entry name" value="ARGININE DEMETHYLASE AND LYSYL-HYDROXYLASE JMJD"/>
    <property type="match status" value="1"/>
</dbReference>
<sequence length="2943" mass="333989">MGKKSKKKGGASNKATTRKEKLQERREQQLEQLEQLDHQYHSDGGNNELVDNRRDREYFVGDRVWFKGDESYCDKRNPNTYRGVVHAVDGDFVEIKPLQSLIDGGHYTERIPTKTKPPDKYVFPDFCDMTLRFDIGDKVVCNSGADDRWIPASVSTFWPVDEIEKQGFPLPAAAGDQVPHYRCDKLFVNGYPYITATNDHDYFIRRRPPSFRFKVGDSVTFNSMRARGKTAAAVNHLGRSAAAWTNGRIISVDACEEGLDYAMYECSFKVASKKYSCLINDDDDEHIALVDAEPRVRLIEAIEQDCSRDHFIHLASHFNIDVTTITDLLMTKAIAFASYNAMTWLQHDCSVDVRPVRDKDGNNFLHMIANSPFASRFIRKAGKSDFRAHEHGDVKLEINDDENLPFKEVNNNGEIWLQSLVRRGDVEALDVAFSPHSGLAWGISIYFLYPGVHELVAASIKESNNPMMQSIFDAFNSFQNIYQRLSALTMAGFRAEDVSLQDERLAVLIGEDAQHFAKQMTRFYCDWKGYLSTSTSQVSDRTFQDLVKKGLFRLFQPLYEANRGLFEIDNWASSNADQQQFIQEELRTSTNTSAEILTVDMFGACILGSHPVNLYGANFLHHVLGVTNHFVYCDADSCPSLLHHLTMEKERLSQAYGNKNEYVNYRLRLLEDEDDVKGRQNILDYLLRQQHTCARINVLVPLAHRQCWALRFMVDRNYLDLGGLAAKEENLALNTSMFSFLNSGQIPSNMTVRCCLCFAAVQYDDLQSLEWLCESLGAPDDLVDGWNLLHYSAYMGRIEIIGWLSTQQNWNALVSEPSTRKNFNGAFAVHIAASCGHLYACDLLIDLKVSLEDEKGKRPEDYAEKSQHEFVRKWAAKRAKPQALLKDVAKLLCQVEEQKSVSQIQDFIISSRCLDIDTWTKCNWNTFDEQLSGISFQNERGYDDLLDQLQLKWFKDISCVDPLMRDSILKSALGGDERLVNIRAAIIRIYVLAYICEVSKKNMRDILMRGGSVDELRDLLRINAESNDAVMAEAGEISHNLHYALGLFEMPKYIRDWQYTKTHTVSKLLLYAEDLYDKNQGAHIVLATEGYTELLRFCLSNIQGWNAVMELNVIRIASFFGHSSIVEMLLSPDGAFTLRSAEKDRHNAAIIGAGEALRYRDLECLANMPKDSIIEKGGDIERRFEGAYSEDSWKDDVLFSSISDQGDFKKGFIHLQQKQLSDWSRFDIVKKGGSLADVQKFMKDGSLTIDSRDQGGILLTHLCAAYDRVDLLEWLVSEGMDLNALDAQRRTTLDVAKASKASLATKWIVEWKAKTIIGSFLRRSYYHTMHRRRLLQSNDAATLIQSVIRAYATRKIFANVLVRRLEESQHFASVWGRAIASLDDVSSSTCWADIREQLIDIKVGLDDEMLDDTDQRLSKAMEEAVQEESNEGDDEFIPDEMIEFEELVSDDDDVANEVAQKWDNSTQWLSFQMTSHVVKFLQQGDKKYRSFFVRRMRQLASGERSRILQKPLKGSKTLIYETYLEQKSGHRILWTEENSSIIIWYVAKHKQVSRLMQLIDDSKSRSARQHMPDSLVNELQSEGLLPQNKSKEVLLDIFGNVPLKVYDVNFNTINEITKESWTPQLHLTDEERDIVEADGTVLVLGRSGTGKTVTITQRLEFDRQTETAQDPSFTQLFVARSMRLCRYVEGAVGEDNRSSFLTYARLLNDIESILPGSTRNFNPSQRIDFGRFKRDFHNHSSFNEKVSALISWTVIRTFLKGSIQAFQNPDGILPIDDFLEVEKLGKNRCRVPAELREYVYDEFLQYQKFLQDQQLWDDCDRVRHLLLRMKNSKEVDPDAFGQVQRCKVYVDEVQDYTQLEILLFFYLSGPNGLFLAGDPAQSVVEGTEFRFEEVRGVGHFVGYVIQKPKTVNVNFRSHSGILNCAGGVLDLMFTHFPSSAKQLKKDKGLFQGSRPGVLLGISIDQLNILLGDKLKGAVVLTHDESVRHWRRLLNDYKVSYSSMIDCVLFLSSIQPHQSFYVFVFSISPSQLVYGVREAKGLEFKTVIFLDFFREIPSSLQKPWRELVLGRATQDFERSYPLVSTFLKLLYTGITRSIEKLFFVETKSSTAGDATMRWLTKKDSDRASYATRNNINDVEAMSMTSDEFISEGINNAELAQSLDELGQAQLLLERSIWCFEQTDIIELAAKARIHYSSILFRQELQPPYDEKSANDRAVIEMRAAQLIESLTKEGLFFEVLNIFSTKCKMHQQPPPPPPPTQSKKRARLSTKQRRIRQLEKDAARRNFNGNGMDDSLPPLPVTQDSIEGNDHAEDDDAGFDTLFGHPYGALPYGNIHFASPPSFSDVSVAADGQPSSLSSSWHPDKVRLDGLGPNLRQLNDEQLITILSFVDGPTLASGICCASKFLYVAGHHEELWRDLVLRRWGEVGFTVRDPHDSEDDDGSAQEKGGATGCWKDIYAWNHHPSDSTKAIIQRHFPISIQGIYSDTFFRSWLCRSFALQPSWLSTHTVSSIPHSEMTTERFYKEYEETNTPVLIKGASKTWPAVQQWTRDYLLSVASEKRFRATSGAAPLPAQFTLADYLNYCDSSTEEAPLYLFDRTFATKCPQLLHDFDKSLKTTCGWWDGETAEFGHDLFGVLGEGGRPDYQWLIVGPKRYVCCVRVLSGSCFHIDPNCTHAWNAPIIGRKRWIFYPPGVTPPGVFPSPNGDDVCMPISIGEWFLTFWDQHVERRKDPDVRRRPLECTACPGDVLFVPHGWWHMVMNIGDDDIVGGVAGGDERGVSVALTRNYVSGSNLSDVLRFLDSRVNQISGCRDRGEAIQPDDLGREFRKALSEVKRCTSESLGEEKKDDNGEEDKGRWTDLLERAERKAKEGWGCDAWVDLPSTCPGSGNADKGNCGDPSEEKDEPKDGTKSSILARAKQSSSSTNGCGVSAIPASSGSFSFSFL</sequence>
<dbReference type="PROSITE" id="PS50096">
    <property type="entry name" value="IQ"/>
    <property type="match status" value="1"/>
</dbReference>
<feature type="compositionally biased region" description="Polar residues" evidence="6">
    <location>
        <begin position="2917"/>
        <end position="2943"/>
    </location>
</feature>
<dbReference type="SMART" id="SM00558">
    <property type="entry name" value="JmjC"/>
    <property type="match status" value="1"/>
</dbReference>
<feature type="binding site" evidence="5">
    <location>
        <begin position="1645"/>
        <end position="1652"/>
    </location>
    <ligand>
        <name>ATP</name>
        <dbReference type="ChEBI" id="CHEBI:30616"/>
    </ligand>
</feature>
<keyword evidence="2 5" id="KW-0378">Hydrolase</keyword>
<evidence type="ECO:0000313" key="9">
    <source>
        <dbReference type="EMBL" id="KAK1741517.1"/>
    </source>
</evidence>
<protein>
    <submittedName>
        <fullName evidence="9">Cupin-like domain-containing protein</fullName>
    </submittedName>
</protein>
<evidence type="ECO:0000256" key="3">
    <source>
        <dbReference type="ARBA" id="ARBA00022806"/>
    </source>
</evidence>
<keyword evidence="1 5" id="KW-0547">Nucleotide-binding</keyword>
<keyword evidence="10" id="KW-1185">Reference proteome</keyword>
<evidence type="ECO:0000256" key="4">
    <source>
        <dbReference type="ARBA" id="ARBA00022840"/>
    </source>
</evidence>
<dbReference type="SUPFAM" id="SSF140860">
    <property type="entry name" value="Pseudo ankyrin repeat-like"/>
    <property type="match status" value="1"/>
</dbReference>
<dbReference type="InterPro" id="IPR036047">
    <property type="entry name" value="F-box-like_dom_sf"/>
</dbReference>
<dbReference type="GO" id="GO:0016787">
    <property type="term" value="F:hydrolase activity"/>
    <property type="evidence" value="ECO:0007669"/>
    <property type="project" value="UniProtKB-UniRule"/>
</dbReference>
<keyword evidence="4 5" id="KW-0067">ATP-binding</keyword>
<dbReference type="SUPFAM" id="SSF81383">
    <property type="entry name" value="F-box domain"/>
    <property type="match status" value="1"/>
</dbReference>
<dbReference type="CDD" id="cd23767">
    <property type="entry name" value="IQCD"/>
    <property type="match status" value="1"/>
</dbReference>
<evidence type="ECO:0000259" key="8">
    <source>
        <dbReference type="PROSITE" id="PS51198"/>
    </source>
</evidence>
<reference evidence="9" key="1">
    <citation type="submission" date="2023-06" db="EMBL/GenBank/DDBJ databases">
        <title>Survivors Of The Sea: Transcriptome response of Skeletonema marinoi to long-term dormancy.</title>
        <authorList>
            <person name="Pinder M.I.M."/>
            <person name="Kourtchenko O."/>
            <person name="Robertson E.K."/>
            <person name="Larsson T."/>
            <person name="Maumus F."/>
            <person name="Osuna-Cruz C.M."/>
            <person name="Vancaester E."/>
            <person name="Stenow R."/>
            <person name="Vandepoele K."/>
            <person name="Ploug H."/>
            <person name="Bruchert V."/>
            <person name="Godhe A."/>
            <person name="Topel M."/>
        </authorList>
    </citation>
    <scope>NUCLEOTIDE SEQUENCE</scope>
    <source>
        <strain evidence="9">R05AC</strain>
    </source>
</reference>
<accession>A0AAD8Y9M9</accession>
<dbReference type="GO" id="GO:0005524">
    <property type="term" value="F:ATP binding"/>
    <property type="evidence" value="ECO:0007669"/>
    <property type="project" value="UniProtKB-UniRule"/>
</dbReference>